<evidence type="ECO:0000313" key="16">
    <source>
        <dbReference type="EMBL" id="KAK7109100.1"/>
    </source>
</evidence>
<proteinExistence type="inferred from homology"/>
<protein>
    <recommendedName>
        <fullName evidence="14">Tetraspanin</fullName>
    </recommendedName>
</protein>
<evidence type="ECO:0000256" key="13">
    <source>
        <dbReference type="PIRSR" id="PIRSR002419-1"/>
    </source>
</evidence>
<dbReference type="GO" id="GO:0051604">
    <property type="term" value="P:protein maturation"/>
    <property type="evidence" value="ECO:0007669"/>
    <property type="project" value="UniProtKB-ARBA"/>
</dbReference>
<keyword evidence="5" id="KW-1003">Cell membrane</keyword>
<evidence type="ECO:0000256" key="3">
    <source>
        <dbReference type="ARBA" id="ARBA00004651"/>
    </source>
</evidence>
<evidence type="ECO:0000256" key="8">
    <source>
        <dbReference type="ARBA" id="ARBA00022949"/>
    </source>
</evidence>
<keyword evidence="11 13" id="KW-1015">Disulfide bond</keyword>
<feature type="transmembrane region" description="Helical" evidence="14">
    <location>
        <begin position="274"/>
        <end position="298"/>
    </location>
</feature>
<dbReference type="GO" id="GO:0072659">
    <property type="term" value="P:protein localization to plasma membrane"/>
    <property type="evidence" value="ECO:0007669"/>
    <property type="project" value="UniProtKB-ARBA"/>
</dbReference>
<dbReference type="GO" id="GO:0005912">
    <property type="term" value="C:adherens junction"/>
    <property type="evidence" value="ECO:0007669"/>
    <property type="project" value="UniProtKB-SubCell"/>
</dbReference>
<evidence type="ECO:0000256" key="1">
    <source>
        <dbReference type="ARBA" id="ARBA00004496"/>
    </source>
</evidence>
<feature type="transmembrane region" description="Helical" evidence="14">
    <location>
        <begin position="48"/>
        <end position="73"/>
    </location>
</feature>
<evidence type="ECO:0000313" key="17">
    <source>
        <dbReference type="Proteomes" id="UP001374579"/>
    </source>
</evidence>
<dbReference type="Pfam" id="PF00335">
    <property type="entry name" value="Tetraspanin"/>
    <property type="match status" value="1"/>
</dbReference>
<dbReference type="AlphaFoldDB" id="A0AAN9GJJ8"/>
<evidence type="ECO:0000256" key="2">
    <source>
        <dbReference type="ARBA" id="ARBA00004536"/>
    </source>
</evidence>
<keyword evidence="10 14" id="KW-0472">Membrane</keyword>
<dbReference type="Gene3D" id="1.10.1450.10">
    <property type="entry name" value="Tetraspanin"/>
    <property type="match status" value="1"/>
</dbReference>
<dbReference type="GO" id="GO:0005886">
    <property type="term" value="C:plasma membrane"/>
    <property type="evidence" value="ECO:0007669"/>
    <property type="project" value="UniProtKB-SubCell"/>
</dbReference>
<keyword evidence="8" id="KW-0965">Cell junction</keyword>
<comment type="subcellular location">
    <subcellularLocation>
        <location evidence="2">Cell junction</location>
        <location evidence="2">Adherens junction</location>
    </subcellularLocation>
    <subcellularLocation>
        <location evidence="3">Cell membrane</location>
        <topology evidence="3">Multi-pass membrane protein</topology>
    </subcellularLocation>
    <subcellularLocation>
        <location evidence="1">Cytoplasm</location>
    </subcellularLocation>
    <subcellularLocation>
        <location evidence="14">Membrane</location>
        <topology evidence="14">Multi-pass membrane protein</topology>
    </subcellularLocation>
</comment>
<feature type="region of interest" description="Disordered" evidence="15">
    <location>
        <begin position="1"/>
        <end position="34"/>
    </location>
</feature>
<dbReference type="InterPro" id="IPR000301">
    <property type="entry name" value="Tetraspanin_animals"/>
</dbReference>
<dbReference type="SUPFAM" id="SSF48652">
    <property type="entry name" value="Tetraspanin"/>
    <property type="match status" value="1"/>
</dbReference>
<keyword evidence="17" id="KW-1185">Reference proteome</keyword>
<evidence type="ECO:0000256" key="12">
    <source>
        <dbReference type="ARBA" id="ARBA00023180"/>
    </source>
</evidence>
<name>A0AAN9GJJ8_9CAEN</name>
<comment type="caution">
    <text evidence="16">The sequence shown here is derived from an EMBL/GenBank/DDBJ whole genome shotgun (WGS) entry which is preliminary data.</text>
</comment>
<keyword evidence="6" id="KW-0963">Cytoplasm</keyword>
<feature type="compositionally biased region" description="Low complexity" evidence="15">
    <location>
        <begin position="18"/>
        <end position="27"/>
    </location>
</feature>
<feature type="disulfide bond" evidence="13">
    <location>
        <begin position="186"/>
        <end position="206"/>
    </location>
</feature>
<keyword evidence="12" id="KW-0325">Glycoprotein</keyword>
<sequence length="310" mass="35134">MGGGTPHQQMAMGPVNGQQQQQQQRPRMSLRQRLRQKNRSEVGICTKYFLFFENFLMFLVGLGFMAIGTYILVLKEKTVQDPLDFFLDPACDMCLAGSLIFFLSFLGCMGALRENTCFLKIFYYTLTLFLLLEVAAAVCFFLFYYVKDVRNVLFPKDTFSKAIVHYRDDKDMQNLIDSIQKSLGCCGMSDTEKGYEDWNQNVYFNCSKENQSPEKCSVPPSCCKMSPGTVINLNCGANIYTFEQQGTRTPSDTSRIYTDGCLKSLGDWVNENSLVVGGGLLGVLLPQIFVVCLSRNLLDMIRAQKAKWNR</sequence>
<keyword evidence="7 14" id="KW-0812">Transmembrane</keyword>
<dbReference type="Proteomes" id="UP001374579">
    <property type="component" value="Unassembled WGS sequence"/>
</dbReference>
<evidence type="ECO:0000256" key="7">
    <source>
        <dbReference type="ARBA" id="ARBA00022692"/>
    </source>
</evidence>
<comment type="similarity">
    <text evidence="4 14">Belongs to the tetraspanin (TM4SF) family.</text>
</comment>
<dbReference type="GO" id="GO:0005737">
    <property type="term" value="C:cytoplasm"/>
    <property type="evidence" value="ECO:0007669"/>
    <property type="project" value="UniProtKB-SubCell"/>
</dbReference>
<dbReference type="PANTHER" id="PTHR19282">
    <property type="entry name" value="TETRASPANIN"/>
    <property type="match status" value="1"/>
</dbReference>
<evidence type="ECO:0000256" key="9">
    <source>
        <dbReference type="ARBA" id="ARBA00022989"/>
    </source>
</evidence>
<organism evidence="16 17">
    <name type="scientific">Littorina saxatilis</name>
    <dbReference type="NCBI Taxonomy" id="31220"/>
    <lineage>
        <taxon>Eukaryota</taxon>
        <taxon>Metazoa</taxon>
        <taxon>Spiralia</taxon>
        <taxon>Lophotrochozoa</taxon>
        <taxon>Mollusca</taxon>
        <taxon>Gastropoda</taxon>
        <taxon>Caenogastropoda</taxon>
        <taxon>Littorinimorpha</taxon>
        <taxon>Littorinoidea</taxon>
        <taxon>Littorinidae</taxon>
        <taxon>Littorina</taxon>
    </lineage>
</organism>
<dbReference type="EMBL" id="JBAMIC010000003">
    <property type="protein sequence ID" value="KAK7109100.1"/>
    <property type="molecule type" value="Genomic_DNA"/>
</dbReference>
<dbReference type="InterPro" id="IPR018499">
    <property type="entry name" value="Tetraspanin/Peripherin"/>
</dbReference>
<evidence type="ECO:0000256" key="6">
    <source>
        <dbReference type="ARBA" id="ARBA00022490"/>
    </source>
</evidence>
<dbReference type="GO" id="GO:0046930">
    <property type="term" value="C:pore complex"/>
    <property type="evidence" value="ECO:0007669"/>
    <property type="project" value="UniProtKB-ARBA"/>
</dbReference>
<dbReference type="InterPro" id="IPR008952">
    <property type="entry name" value="Tetraspanin_EC2_sf"/>
</dbReference>
<feature type="transmembrane region" description="Helical" evidence="14">
    <location>
        <begin position="121"/>
        <end position="146"/>
    </location>
</feature>
<dbReference type="GO" id="GO:0019899">
    <property type="term" value="F:enzyme binding"/>
    <property type="evidence" value="ECO:0007669"/>
    <property type="project" value="UniProtKB-ARBA"/>
</dbReference>
<evidence type="ECO:0000256" key="10">
    <source>
        <dbReference type="ARBA" id="ARBA00023136"/>
    </source>
</evidence>
<accession>A0AAN9GJJ8</accession>
<evidence type="ECO:0000256" key="11">
    <source>
        <dbReference type="ARBA" id="ARBA00023157"/>
    </source>
</evidence>
<dbReference type="PRINTS" id="PR00259">
    <property type="entry name" value="TMFOUR"/>
</dbReference>
<feature type="transmembrane region" description="Helical" evidence="14">
    <location>
        <begin position="85"/>
        <end position="109"/>
    </location>
</feature>
<reference evidence="16 17" key="1">
    <citation type="submission" date="2024-02" db="EMBL/GenBank/DDBJ databases">
        <title>Chromosome-scale genome assembly of the rough periwinkle Littorina saxatilis.</title>
        <authorList>
            <person name="De Jode A."/>
            <person name="Faria R."/>
            <person name="Formenti G."/>
            <person name="Sims Y."/>
            <person name="Smith T.P."/>
            <person name="Tracey A."/>
            <person name="Wood J.M.D."/>
            <person name="Zagrodzka Z.B."/>
            <person name="Johannesson K."/>
            <person name="Butlin R.K."/>
            <person name="Leder E.H."/>
        </authorList>
    </citation>
    <scope>NUCLEOTIDE SEQUENCE [LARGE SCALE GENOMIC DNA]</scope>
    <source>
        <strain evidence="16">Snail1</strain>
        <tissue evidence="16">Muscle</tissue>
    </source>
</reference>
<dbReference type="PANTHER" id="PTHR19282:SF544">
    <property type="entry name" value="TETRASPANIN"/>
    <property type="match status" value="1"/>
</dbReference>
<evidence type="ECO:0000256" key="14">
    <source>
        <dbReference type="RuleBase" id="RU361218"/>
    </source>
</evidence>
<gene>
    <name evidence="16" type="ORF">V1264_013205</name>
</gene>
<evidence type="ECO:0000256" key="15">
    <source>
        <dbReference type="SAM" id="MobiDB-lite"/>
    </source>
</evidence>
<dbReference type="FunFam" id="1.10.1450.10:FF:000007">
    <property type="entry name" value="Tetraspanin"/>
    <property type="match status" value="1"/>
</dbReference>
<dbReference type="PIRSF" id="PIRSF002419">
    <property type="entry name" value="Tetraspanin"/>
    <property type="match status" value="1"/>
</dbReference>
<keyword evidence="9 14" id="KW-1133">Transmembrane helix</keyword>
<dbReference type="GO" id="GO:0065003">
    <property type="term" value="P:protein-containing complex assembly"/>
    <property type="evidence" value="ECO:0007669"/>
    <property type="project" value="UniProtKB-ARBA"/>
</dbReference>
<evidence type="ECO:0000256" key="4">
    <source>
        <dbReference type="ARBA" id="ARBA00006840"/>
    </source>
</evidence>
<evidence type="ECO:0000256" key="5">
    <source>
        <dbReference type="ARBA" id="ARBA00022475"/>
    </source>
</evidence>
<feature type="disulfide bond" evidence="13">
    <location>
        <begin position="185"/>
        <end position="222"/>
    </location>
</feature>